<protein>
    <submittedName>
        <fullName evidence="1">Uncharacterized protein</fullName>
    </submittedName>
</protein>
<evidence type="ECO:0000313" key="1">
    <source>
        <dbReference type="EMBL" id="KAA8564731.1"/>
    </source>
</evidence>
<sequence>MPYQREPESYLLVPRDLEPYDKKTWQKQKYYLAMSNAIRAYLEDNYDFHLSRNESLFSTVSQQQLQKLSISPMQYLQAWHSMVLFVPLMI</sequence>
<proteinExistence type="predicted"/>
<dbReference type="EMBL" id="VICG01000015">
    <property type="protein sequence ID" value="KAA8564731.1"/>
    <property type="molecule type" value="Genomic_DNA"/>
</dbReference>
<reference evidence="1 2" key="1">
    <citation type="submission" date="2019-06" db="EMBL/GenBank/DDBJ databases">
        <title>Genome Sequence of the Brown Rot Fungal Pathogen Monilinia fructicola.</title>
        <authorList>
            <person name="De Miccolis Angelini R.M."/>
            <person name="Landi L."/>
            <person name="Abate D."/>
            <person name="Pollastro S."/>
            <person name="Romanazzi G."/>
            <person name="Faretra F."/>
        </authorList>
    </citation>
    <scope>NUCLEOTIDE SEQUENCE [LARGE SCALE GENOMIC DNA]</scope>
    <source>
        <strain evidence="1 2">Mfrc123</strain>
    </source>
</reference>
<gene>
    <name evidence="1" type="ORF">EYC84_011625</name>
</gene>
<name>A0A5M9J6J6_MONFR</name>
<evidence type="ECO:0000313" key="2">
    <source>
        <dbReference type="Proteomes" id="UP000322873"/>
    </source>
</evidence>
<organism evidence="1 2">
    <name type="scientific">Monilinia fructicola</name>
    <name type="common">Brown rot fungus</name>
    <name type="synonym">Ciboria fructicola</name>
    <dbReference type="NCBI Taxonomy" id="38448"/>
    <lineage>
        <taxon>Eukaryota</taxon>
        <taxon>Fungi</taxon>
        <taxon>Dikarya</taxon>
        <taxon>Ascomycota</taxon>
        <taxon>Pezizomycotina</taxon>
        <taxon>Leotiomycetes</taxon>
        <taxon>Helotiales</taxon>
        <taxon>Sclerotiniaceae</taxon>
        <taxon>Monilinia</taxon>
    </lineage>
</organism>
<accession>A0A5M9J6J6</accession>
<comment type="caution">
    <text evidence="1">The sequence shown here is derived from an EMBL/GenBank/DDBJ whole genome shotgun (WGS) entry which is preliminary data.</text>
</comment>
<keyword evidence="2" id="KW-1185">Reference proteome</keyword>
<dbReference type="AlphaFoldDB" id="A0A5M9J6J6"/>
<dbReference type="Proteomes" id="UP000322873">
    <property type="component" value="Unassembled WGS sequence"/>
</dbReference>